<evidence type="ECO:0000256" key="6">
    <source>
        <dbReference type="ARBA" id="ARBA00023136"/>
    </source>
</evidence>
<keyword evidence="3" id="KW-1003">Cell membrane</keyword>
<dbReference type="AlphaFoldDB" id="A0A4R0JR23"/>
<evidence type="ECO:0000256" key="4">
    <source>
        <dbReference type="ARBA" id="ARBA00022692"/>
    </source>
</evidence>
<feature type="transmembrane region" description="Helical" evidence="7">
    <location>
        <begin position="48"/>
        <end position="67"/>
    </location>
</feature>
<keyword evidence="2 7" id="KW-0813">Transport</keyword>
<dbReference type="InterPro" id="IPR050366">
    <property type="entry name" value="BP-dependent_transpt_permease"/>
</dbReference>
<dbReference type="GO" id="GO:0055085">
    <property type="term" value="P:transmembrane transport"/>
    <property type="evidence" value="ECO:0007669"/>
    <property type="project" value="InterPro"/>
</dbReference>
<dbReference type="Pfam" id="PF00528">
    <property type="entry name" value="BPD_transp_1"/>
    <property type="match status" value="1"/>
</dbReference>
<evidence type="ECO:0000256" key="7">
    <source>
        <dbReference type="RuleBase" id="RU363032"/>
    </source>
</evidence>
<evidence type="ECO:0000259" key="8">
    <source>
        <dbReference type="PROSITE" id="PS50928"/>
    </source>
</evidence>
<reference evidence="9 10" key="1">
    <citation type="submission" date="2019-02" db="EMBL/GenBank/DDBJ databases">
        <title>Kribbella capetownensis sp. nov. and Kribbella speibonae sp. nov., isolated from soil.</title>
        <authorList>
            <person name="Curtis S.M."/>
            <person name="Norton I."/>
            <person name="Everest G.J."/>
            <person name="Meyers P.R."/>
        </authorList>
    </citation>
    <scope>NUCLEOTIDE SEQUENCE [LARGE SCALE GENOMIC DNA]</scope>
    <source>
        <strain evidence="9 10">YM53</strain>
    </source>
</reference>
<dbReference type="OrthoDB" id="8906042at2"/>
<dbReference type="SUPFAM" id="SSF161098">
    <property type="entry name" value="MetI-like"/>
    <property type="match status" value="1"/>
</dbReference>
<feature type="transmembrane region" description="Helical" evidence="7">
    <location>
        <begin position="295"/>
        <end position="318"/>
    </location>
</feature>
<dbReference type="Gene3D" id="1.10.3720.10">
    <property type="entry name" value="MetI-like"/>
    <property type="match status" value="1"/>
</dbReference>
<dbReference type="PROSITE" id="PS50928">
    <property type="entry name" value="ABC_TM1"/>
    <property type="match status" value="1"/>
</dbReference>
<comment type="caution">
    <text evidence="9">The sequence shown here is derived from an EMBL/GenBank/DDBJ whole genome shotgun (WGS) entry which is preliminary data.</text>
</comment>
<sequence length="330" mass="34965">MVEDFGLPSPGWDCSTLSGVPVSSSVAAAVSPTRQALRRARKDRSARLGAVLVVLLVLVAAAAPLLVKLSGQDPYTYHLDLLDPARGNAPKGALGGVSSDHWFGVEPLTGRDLFSIVVLGLRTSLTIAIVVTLVTSVVGTLIGISAAYFGGWYDAVASRVFDFLFGFPQLVFMIALGIIVPAGFPRWLLLILVLSVFGWASLARLIRNQARSLVAREFVEAARSVGSSGWHVITRELLPNLLGPVLVIATLAIPGYIGAEAALSFLGVGVPPPTPSLGRSISDSIAWVYTGADPWFLFFPGVALFVAVLGFTLLGDGVRDAFDVRLRRTT</sequence>
<evidence type="ECO:0000256" key="2">
    <source>
        <dbReference type="ARBA" id="ARBA00022448"/>
    </source>
</evidence>
<feature type="transmembrane region" description="Helical" evidence="7">
    <location>
        <begin position="187"/>
        <end position="206"/>
    </location>
</feature>
<comment type="similarity">
    <text evidence="7">Belongs to the binding-protein-dependent transport system permease family.</text>
</comment>
<dbReference type="Pfam" id="PF12911">
    <property type="entry name" value="OppC_N"/>
    <property type="match status" value="1"/>
</dbReference>
<feature type="transmembrane region" description="Helical" evidence="7">
    <location>
        <begin position="237"/>
        <end position="257"/>
    </location>
</feature>
<dbReference type="PANTHER" id="PTHR43386">
    <property type="entry name" value="OLIGOPEPTIDE TRANSPORT SYSTEM PERMEASE PROTEIN APPC"/>
    <property type="match status" value="1"/>
</dbReference>
<feature type="transmembrane region" description="Helical" evidence="7">
    <location>
        <begin position="125"/>
        <end position="149"/>
    </location>
</feature>
<gene>
    <name evidence="9" type="ORF">E0H75_15885</name>
</gene>
<evidence type="ECO:0000256" key="1">
    <source>
        <dbReference type="ARBA" id="ARBA00004651"/>
    </source>
</evidence>
<keyword evidence="6 7" id="KW-0472">Membrane</keyword>
<proteinExistence type="inferred from homology"/>
<feature type="domain" description="ABC transmembrane type-1" evidence="8">
    <location>
        <begin position="121"/>
        <end position="315"/>
    </location>
</feature>
<dbReference type="InterPro" id="IPR025966">
    <property type="entry name" value="OppC_N"/>
</dbReference>
<evidence type="ECO:0000256" key="3">
    <source>
        <dbReference type="ARBA" id="ARBA00022475"/>
    </source>
</evidence>
<comment type="subcellular location">
    <subcellularLocation>
        <location evidence="1 7">Cell membrane</location>
        <topology evidence="1 7">Multi-pass membrane protein</topology>
    </subcellularLocation>
</comment>
<evidence type="ECO:0000256" key="5">
    <source>
        <dbReference type="ARBA" id="ARBA00022989"/>
    </source>
</evidence>
<evidence type="ECO:0000313" key="10">
    <source>
        <dbReference type="Proteomes" id="UP000293342"/>
    </source>
</evidence>
<dbReference type="EMBL" id="SJKD01000003">
    <property type="protein sequence ID" value="TCC49801.1"/>
    <property type="molecule type" value="Genomic_DNA"/>
</dbReference>
<keyword evidence="5 7" id="KW-1133">Transmembrane helix</keyword>
<organism evidence="9 10">
    <name type="scientific">Kribbella capetownensis</name>
    <dbReference type="NCBI Taxonomy" id="1572659"/>
    <lineage>
        <taxon>Bacteria</taxon>
        <taxon>Bacillati</taxon>
        <taxon>Actinomycetota</taxon>
        <taxon>Actinomycetes</taxon>
        <taxon>Propionibacteriales</taxon>
        <taxon>Kribbellaceae</taxon>
        <taxon>Kribbella</taxon>
    </lineage>
</organism>
<dbReference type="InterPro" id="IPR035906">
    <property type="entry name" value="MetI-like_sf"/>
</dbReference>
<evidence type="ECO:0000313" key="9">
    <source>
        <dbReference type="EMBL" id="TCC49801.1"/>
    </source>
</evidence>
<dbReference type="PANTHER" id="PTHR43386:SF1">
    <property type="entry name" value="D,D-DIPEPTIDE TRANSPORT SYSTEM PERMEASE PROTEIN DDPC-RELATED"/>
    <property type="match status" value="1"/>
</dbReference>
<keyword evidence="4 7" id="KW-0812">Transmembrane</keyword>
<accession>A0A4R0JR23</accession>
<feature type="transmembrane region" description="Helical" evidence="7">
    <location>
        <begin position="161"/>
        <end position="181"/>
    </location>
</feature>
<name>A0A4R0JR23_9ACTN</name>
<dbReference type="InterPro" id="IPR000515">
    <property type="entry name" value="MetI-like"/>
</dbReference>
<dbReference type="GO" id="GO:0005886">
    <property type="term" value="C:plasma membrane"/>
    <property type="evidence" value="ECO:0007669"/>
    <property type="project" value="UniProtKB-SubCell"/>
</dbReference>
<protein>
    <submittedName>
        <fullName evidence="9">ABC transporter permease</fullName>
    </submittedName>
</protein>
<dbReference type="CDD" id="cd06261">
    <property type="entry name" value="TM_PBP2"/>
    <property type="match status" value="1"/>
</dbReference>
<keyword evidence="10" id="KW-1185">Reference proteome</keyword>
<dbReference type="Proteomes" id="UP000293342">
    <property type="component" value="Unassembled WGS sequence"/>
</dbReference>